<dbReference type="OrthoDB" id="9806505at2"/>
<dbReference type="SUPFAM" id="SSF52218">
    <property type="entry name" value="Flavoproteins"/>
    <property type="match status" value="1"/>
</dbReference>
<evidence type="ECO:0000259" key="1">
    <source>
        <dbReference type="PROSITE" id="PS50902"/>
    </source>
</evidence>
<organism evidence="2 3">
    <name type="scientific">Treponema saccharophilum DSM 2985</name>
    <dbReference type="NCBI Taxonomy" id="907348"/>
    <lineage>
        <taxon>Bacteria</taxon>
        <taxon>Pseudomonadati</taxon>
        <taxon>Spirochaetota</taxon>
        <taxon>Spirochaetia</taxon>
        <taxon>Spirochaetales</taxon>
        <taxon>Treponemataceae</taxon>
        <taxon>Treponema</taxon>
    </lineage>
</organism>
<dbReference type="AlphaFoldDB" id="H7EN92"/>
<gene>
    <name evidence="2" type="ORF">TresaDRAFT_0645</name>
</gene>
<comment type="caution">
    <text evidence="2">The sequence shown here is derived from an EMBL/GenBank/DDBJ whole genome shotgun (WGS) entry which is preliminary data.</text>
</comment>
<dbReference type="Gene3D" id="3.40.50.360">
    <property type="match status" value="1"/>
</dbReference>
<dbReference type="GO" id="GO:0010181">
    <property type="term" value="F:FMN binding"/>
    <property type="evidence" value="ECO:0007669"/>
    <property type="project" value="InterPro"/>
</dbReference>
<dbReference type="InterPro" id="IPR008254">
    <property type="entry name" value="Flavodoxin/NO_synth"/>
</dbReference>
<dbReference type="PANTHER" id="PTHR39201:SF1">
    <property type="entry name" value="FLAVODOXIN-LIKE DOMAIN-CONTAINING PROTEIN"/>
    <property type="match status" value="1"/>
</dbReference>
<dbReference type="STRING" id="907348.TresaDRAFT_0645"/>
<protein>
    <submittedName>
        <fullName evidence="2">Flavodoxin</fullName>
    </submittedName>
</protein>
<evidence type="ECO:0000313" key="3">
    <source>
        <dbReference type="Proteomes" id="UP000003571"/>
    </source>
</evidence>
<reference evidence="2 3" key="1">
    <citation type="submission" date="2011-09" db="EMBL/GenBank/DDBJ databases">
        <title>The draft genome of Treponema saccharophilum DSM 2985.</title>
        <authorList>
            <consortium name="US DOE Joint Genome Institute (JGI-PGF)"/>
            <person name="Lucas S."/>
            <person name="Copeland A."/>
            <person name="Lapidus A."/>
            <person name="Glavina del Rio T."/>
            <person name="Dalin E."/>
            <person name="Tice H."/>
            <person name="Bruce D."/>
            <person name="Goodwin L."/>
            <person name="Pitluck S."/>
            <person name="Peters L."/>
            <person name="Kyrpides N."/>
            <person name="Mavromatis K."/>
            <person name="Ivanova N."/>
            <person name="Markowitz V."/>
            <person name="Cheng J.-F."/>
            <person name="Hugenholtz P."/>
            <person name="Woyke T."/>
            <person name="Wu D."/>
            <person name="Gronow S."/>
            <person name="Wellnitz S."/>
            <person name="Brambilla E."/>
            <person name="Klenk H.-P."/>
            <person name="Eisen J.A."/>
        </authorList>
    </citation>
    <scope>NUCLEOTIDE SEQUENCE [LARGE SCALE GENOMIC DNA]</scope>
    <source>
        <strain evidence="2 3">DSM 2985</strain>
    </source>
</reference>
<dbReference type="Proteomes" id="UP000003571">
    <property type="component" value="Unassembled WGS sequence"/>
</dbReference>
<dbReference type="EMBL" id="AGRW01000053">
    <property type="protein sequence ID" value="EIC00820.1"/>
    <property type="molecule type" value="Genomic_DNA"/>
</dbReference>
<dbReference type="Pfam" id="PF12682">
    <property type="entry name" value="Flavodoxin_4"/>
    <property type="match status" value="1"/>
</dbReference>
<proteinExistence type="predicted"/>
<dbReference type="PANTHER" id="PTHR39201">
    <property type="entry name" value="EXPORTED PROTEIN-RELATED"/>
    <property type="match status" value="1"/>
</dbReference>
<feature type="domain" description="Flavodoxin-like" evidence="1">
    <location>
        <begin position="4"/>
        <end position="160"/>
    </location>
</feature>
<sequence>MADTLVVYYSLEGNVDFLAREIADEMKADLLRLETEKEYPKKGLVKFFHGGKDAISNARPKLKTAIPDLSGYSTIVIGTPVWAGKPAAPINTFLAGKNFSEKKVAVFASSAGGAAEKTFSAIADASSASLFATQSFKNPLTNETSSKEIARMFARKVRGL</sequence>
<accession>H7EN92</accession>
<dbReference type="eggNOG" id="COG0716">
    <property type="taxonomic scope" value="Bacteria"/>
</dbReference>
<dbReference type="RefSeq" id="WP_002705932.1">
    <property type="nucleotide sequence ID" value="NZ_AGRW01000053.1"/>
</dbReference>
<name>H7EN92_9SPIR</name>
<evidence type="ECO:0000313" key="2">
    <source>
        <dbReference type="EMBL" id="EIC00820.1"/>
    </source>
</evidence>
<keyword evidence="3" id="KW-1185">Reference proteome</keyword>
<dbReference type="InterPro" id="IPR029039">
    <property type="entry name" value="Flavoprotein-like_sf"/>
</dbReference>
<dbReference type="PROSITE" id="PS50902">
    <property type="entry name" value="FLAVODOXIN_LIKE"/>
    <property type="match status" value="1"/>
</dbReference>
<dbReference type="PATRIC" id="fig|907348.3.peg.2413"/>